<evidence type="ECO:0000256" key="2">
    <source>
        <dbReference type="ARBA" id="ARBA00022737"/>
    </source>
</evidence>
<name>A0ABP0ELE6_9ASCO</name>
<dbReference type="Proteomes" id="UP001497600">
    <property type="component" value="Chromosome H"/>
</dbReference>
<sequence>MTVENPLAQAELEILEEHQQKEKINNEEFKIWKKTVPLLYDTIHTHALDFPSLSLQWLPDYGVADNKNSIDVKLLIGTNTSQSSQDYLKLVSFNVPSTLAPNFSSILPPNSQGVPVPLSNVDTPANYSFKVLSTWKHKGEINRIKLSPNGEKAITFDNEGVVHLYDLKNTGATISAPTSFKYHKLEGYALEWIDDSSFLSGANDSQIALWDVSKPSTPIQVFRTHGAVVNDISYNRNGNGIFASVSDDYTTQIHDLKSKPVTTTSTTNQANPAIKITTSHIQNAVAFHPEIPTLFITGGKDNIISLYDLRNPLQPIRKFFGHNDSVIGVKWDALTDPSVFLSWGLDKRVISWDISSIDEDFTYPTISENGGGHEVATVTNAGKKKQTKVTDPCLRFIHGGHTNRVNDVDLHPSIKGLVASCGDDNLIEVWRAKTIFEEVEIEEEDEEKAGSDVEMKE</sequence>
<dbReference type="EMBL" id="OZ004260">
    <property type="protein sequence ID" value="CAK7921865.1"/>
    <property type="molecule type" value="Genomic_DNA"/>
</dbReference>
<evidence type="ECO:0000256" key="3">
    <source>
        <dbReference type="ARBA" id="ARBA00022853"/>
    </source>
</evidence>
<dbReference type="InterPro" id="IPR001680">
    <property type="entry name" value="WD40_rpt"/>
</dbReference>
<keyword evidence="1 4" id="KW-0853">WD repeat</keyword>
<evidence type="ECO:0000313" key="6">
    <source>
        <dbReference type="EMBL" id="CAK7921865.1"/>
    </source>
</evidence>
<dbReference type="PROSITE" id="PS50082">
    <property type="entry name" value="WD_REPEATS_2"/>
    <property type="match status" value="1"/>
</dbReference>
<proteinExistence type="predicted"/>
<reference evidence="6 7" key="1">
    <citation type="submission" date="2024-01" db="EMBL/GenBank/DDBJ databases">
        <authorList>
            <consortium name="Genoscope - CEA"/>
            <person name="William W."/>
        </authorList>
    </citation>
    <scope>NUCLEOTIDE SEQUENCE [LARGE SCALE GENOMIC DNA]</scope>
    <source>
        <strain evidence="6 7">29B2s-10</strain>
    </source>
</reference>
<protein>
    <submittedName>
        <fullName evidence="6">Histone acetyltransferase type B subunit 2</fullName>
    </submittedName>
</protein>
<dbReference type="SMART" id="SM00320">
    <property type="entry name" value="WD40"/>
    <property type="match status" value="6"/>
</dbReference>
<keyword evidence="3" id="KW-0156">Chromatin regulator</keyword>
<feature type="domain" description="Histone-binding protein RBBP4-like N-terminal" evidence="5">
    <location>
        <begin position="27"/>
        <end position="96"/>
    </location>
</feature>
<dbReference type="InterPro" id="IPR022052">
    <property type="entry name" value="Histone-bd_RBBP4-like_N"/>
</dbReference>
<feature type="repeat" description="WD" evidence="4">
    <location>
        <begin position="398"/>
        <end position="434"/>
    </location>
</feature>
<gene>
    <name evidence="6" type="primary">HAT2</name>
    <name evidence="6" type="ORF">CAAN4_H19526</name>
</gene>
<keyword evidence="2" id="KW-0677">Repeat</keyword>
<dbReference type="Pfam" id="PF12265">
    <property type="entry name" value="CAF1C_H4-bd"/>
    <property type="match status" value="1"/>
</dbReference>
<evidence type="ECO:0000259" key="5">
    <source>
        <dbReference type="Pfam" id="PF12265"/>
    </source>
</evidence>
<dbReference type="PANTHER" id="PTHR22850">
    <property type="entry name" value="WD40 REPEAT FAMILY"/>
    <property type="match status" value="1"/>
</dbReference>
<organism evidence="6 7">
    <name type="scientific">[Candida] anglica</name>
    <dbReference type="NCBI Taxonomy" id="148631"/>
    <lineage>
        <taxon>Eukaryota</taxon>
        <taxon>Fungi</taxon>
        <taxon>Dikarya</taxon>
        <taxon>Ascomycota</taxon>
        <taxon>Saccharomycotina</taxon>
        <taxon>Pichiomycetes</taxon>
        <taxon>Debaryomycetaceae</taxon>
        <taxon>Kurtzmaniella</taxon>
    </lineage>
</organism>
<dbReference type="Pfam" id="PF00400">
    <property type="entry name" value="WD40"/>
    <property type="match status" value="2"/>
</dbReference>
<dbReference type="InterPro" id="IPR015943">
    <property type="entry name" value="WD40/YVTN_repeat-like_dom_sf"/>
</dbReference>
<evidence type="ECO:0000256" key="4">
    <source>
        <dbReference type="PROSITE-ProRule" id="PRU00221"/>
    </source>
</evidence>
<dbReference type="InterPro" id="IPR050459">
    <property type="entry name" value="WD_repeat_RBAP46/RBAP48/MSI1"/>
</dbReference>
<dbReference type="SUPFAM" id="SSF50978">
    <property type="entry name" value="WD40 repeat-like"/>
    <property type="match status" value="1"/>
</dbReference>
<evidence type="ECO:0000256" key="1">
    <source>
        <dbReference type="ARBA" id="ARBA00022574"/>
    </source>
</evidence>
<accession>A0ABP0ELE6</accession>
<dbReference type="Gene3D" id="2.130.10.10">
    <property type="entry name" value="YVTN repeat-like/Quinoprotein amine dehydrogenase"/>
    <property type="match status" value="1"/>
</dbReference>
<keyword evidence="7" id="KW-1185">Reference proteome</keyword>
<evidence type="ECO:0000313" key="7">
    <source>
        <dbReference type="Proteomes" id="UP001497600"/>
    </source>
</evidence>
<dbReference type="InterPro" id="IPR036322">
    <property type="entry name" value="WD40_repeat_dom_sf"/>
</dbReference>